<dbReference type="PANTHER" id="PTHR43433:SF5">
    <property type="entry name" value="AB HYDROLASE-1 DOMAIN-CONTAINING PROTEIN"/>
    <property type="match status" value="1"/>
</dbReference>
<dbReference type="InterPro" id="IPR029058">
    <property type="entry name" value="AB_hydrolase_fold"/>
</dbReference>
<dbReference type="AlphaFoldDB" id="A0A916WKM8"/>
<dbReference type="InterPro" id="IPR000073">
    <property type="entry name" value="AB_hydrolase_1"/>
</dbReference>
<dbReference type="SUPFAM" id="SSF53474">
    <property type="entry name" value="alpha/beta-Hydrolases"/>
    <property type="match status" value="1"/>
</dbReference>
<dbReference type="EMBL" id="BMGB01000001">
    <property type="protein sequence ID" value="GGB07064.1"/>
    <property type="molecule type" value="Genomic_DNA"/>
</dbReference>
<keyword evidence="4" id="KW-1185">Reference proteome</keyword>
<accession>A0A916WKM8</accession>
<keyword evidence="3" id="KW-0378">Hydrolase</keyword>
<name>A0A916WKM8_9MICO</name>
<evidence type="ECO:0000259" key="2">
    <source>
        <dbReference type="Pfam" id="PF00561"/>
    </source>
</evidence>
<dbReference type="GO" id="GO:0016787">
    <property type="term" value="F:hydrolase activity"/>
    <property type="evidence" value="ECO:0007669"/>
    <property type="project" value="UniProtKB-KW"/>
</dbReference>
<reference evidence="3" key="2">
    <citation type="submission" date="2020-09" db="EMBL/GenBank/DDBJ databases">
        <authorList>
            <person name="Sun Q."/>
            <person name="Zhou Y."/>
        </authorList>
    </citation>
    <scope>NUCLEOTIDE SEQUENCE</scope>
    <source>
        <strain evidence="3">CGMCC 1.12813</strain>
    </source>
</reference>
<dbReference type="PANTHER" id="PTHR43433">
    <property type="entry name" value="HYDROLASE, ALPHA/BETA FOLD FAMILY PROTEIN"/>
    <property type="match status" value="1"/>
</dbReference>
<reference evidence="3" key="1">
    <citation type="journal article" date="2014" name="Int. J. Syst. Evol. Microbiol.">
        <title>Complete genome sequence of Corynebacterium casei LMG S-19264T (=DSM 44701T), isolated from a smear-ripened cheese.</title>
        <authorList>
            <consortium name="US DOE Joint Genome Institute (JGI-PGF)"/>
            <person name="Walter F."/>
            <person name="Albersmeier A."/>
            <person name="Kalinowski J."/>
            <person name="Ruckert C."/>
        </authorList>
    </citation>
    <scope>NUCLEOTIDE SEQUENCE</scope>
    <source>
        <strain evidence="3">CGMCC 1.12813</strain>
    </source>
</reference>
<evidence type="ECO:0000313" key="4">
    <source>
        <dbReference type="Proteomes" id="UP000606922"/>
    </source>
</evidence>
<proteinExistence type="predicted"/>
<dbReference type="RefSeq" id="WP_188510647.1">
    <property type="nucleotide sequence ID" value="NZ_BMGB01000001.1"/>
</dbReference>
<comment type="caution">
    <text evidence="3">The sequence shown here is derived from an EMBL/GenBank/DDBJ whole genome shotgun (WGS) entry which is preliminary data.</text>
</comment>
<organism evidence="3 4">
    <name type="scientific">Conyzicola nivalis</name>
    <dbReference type="NCBI Taxonomy" id="1477021"/>
    <lineage>
        <taxon>Bacteria</taxon>
        <taxon>Bacillati</taxon>
        <taxon>Actinomycetota</taxon>
        <taxon>Actinomycetes</taxon>
        <taxon>Micrococcales</taxon>
        <taxon>Microbacteriaceae</taxon>
        <taxon>Conyzicola</taxon>
    </lineage>
</organism>
<dbReference type="Gene3D" id="3.40.50.1820">
    <property type="entry name" value="alpha/beta hydrolase"/>
    <property type="match status" value="1"/>
</dbReference>
<sequence length="273" mass="28879">MTTIEVPDGQLHYEVRGSGPHLLITGSPMKAAEFAALADALADDHTVVTHDPRGIGGSSLDDPDAPSQPELRARDLVTLLDHLKADTVDVFGSSGGAVTGLALVADYPGRVRTLIAHEPPLLELLPDAGRWRGEIEQIVTIFHEQGAGAAWGAFMKSAGFVQEGDTPPPPPEPRPEPTEQELADTARFFDHDLRATTRYLPDIPALVTGNTRVVVGIGVDSGHLNTYQTSMALATLLAEPPVTFPGDHAGFLGDPAGFAGVIREVLENDPAVN</sequence>
<feature type="region of interest" description="Disordered" evidence="1">
    <location>
        <begin position="49"/>
        <end position="68"/>
    </location>
</feature>
<dbReference type="InterPro" id="IPR050471">
    <property type="entry name" value="AB_hydrolase"/>
</dbReference>
<dbReference type="Proteomes" id="UP000606922">
    <property type="component" value="Unassembled WGS sequence"/>
</dbReference>
<evidence type="ECO:0000256" key="1">
    <source>
        <dbReference type="SAM" id="MobiDB-lite"/>
    </source>
</evidence>
<evidence type="ECO:0000313" key="3">
    <source>
        <dbReference type="EMBL" id="GGB07064.1"/>
    </source>
</evidence>
<dbReference type="Pfam" id="PF00561">
    <property type="entry name" value="Abhydrolase_1"/>
    <property type="match status" value="1"/>
</dbReference>
<feature type="region of interest" description="Disordered" evidence="1">
    <location>
        <begin position="160"/>
        <end position="179"/>
    </location>
</feature>
<protein>
    <submittedName>
        <fullName evidence="3">Hydrolase</fullName>
    </submittedName>
</protein>
<feature type="domain" description="AB hydrolase-1" evidence="2">
    <location>
        <begin position="22"/>
        <end position="128"/>
    </location>
</feature>
<gene>
    <name evidence="3" type="ORF">GCM10010979_22010</name>
</gene>